<evidence type="ECO:0000313" key="3">
    <source>
        <dbReference type="Proteomes" id="UP000689967"/>
    </source>
</evidence>
<comment type="caution">
    <text evidence="2">The sequence shown here is derived from an EMBL/GenBank/DDBJ whole genome shotgun (WGS) entry which is preliminary data.</text>
</comment>
<organism evidence="2 3">
    <name type="scientific">Falsiroseomonas oleicola</name>
    <dbReference type="NCBI Taxonomy" id="2801474"/>
    <lineage>
        <taxon>Bacteria</taxon>
        <taxon>Pseudomonadati</taxon>
        <taxon>Pseudomonadota</taxon>
        <taxon>Alphaproteobacteria</taxon>
        <taxon>Acetobacterales</taxon>
        <taxon>Roseomonadaceae</taxon>
        <taxon>Falsiroseomonas</taxon>
    </lineage>
</organism>
<gene>
    <name evidence="2" type="ORF">JJQ90_05055</name>
</gene>
<feature type="domain" description="HepT-like" evidence="1">
    <location>
        <begin position="45"/>
        <end position="150"/>
    </location>
</feature>
<evidence type="ECO:0000259" key="1">
    <source>
        <dbReference type="Pfam" id="PF20797"/>
    </source>
</evidence>
<accession>A0ABS6H330</accession>
<proteinExistence type="predicted"/>
<keyword evidence="3" id="KW-1185">Reference proteome</keyword>
<reference evidence="2 3" key="1">
    <citation type="submission" date="2021-01" db="EMBL/GenBank/DDBJ databases">
        <title>Roseomonas sp. nov, a bacterium isolated from an oil production mixture in Yumen Oilfield.</title>
        <authorList>
            <person name="Wu D."/>
        </authorList>
    </citation>
    <scope>NUCLEOTIDE SEQUENCE [LARGE SCALE GENOMIC DNA]</scope>
    <source>
        <strain evidence="2 3">ROY-5-3</strain>
    </source>
</reference>
<name>A0ABS6H330_9PROT</name>
<evidence type="ECO:0000313" key="2">
    <source>
        <dbReference type="EMBL" id="MBU8543061.1"/>
    </source>
</evidence>
<dbReference type="InterPro" id="IPR048769">
    <property type="entry name" value="HepT-like_dom"/>
</dbReference>
<dbReference type="Proteomes" id="UP000689967">
    <property type="component" value="Unassembled WGS sequence"/>
</dbReference>
<dbReference type="EMBL" id="JAERQM010000001">
    <property type="protein sequence ID" value="MBU8543061.1"/>
    <property type="molecule type" value="Genomic_DNA"/>
</dbReference>
<protein>
    <recommendedName>
        <fullName evidence="1">HepT-like domain-containing protein</fullName>
    </recommendedName>
</protein>
<sequence>MAPDPRWLPLERLRDAALEDLDLALTLWETRGAGEVLDMRMREKALQKCLQDAYASLEQVALRILALAEDPKPSGSSWHEDLLVMVTRPSSRRPAFAGMLFPELDELRRFRHVAVHSYLGFRLDRAAPAIESAARLRSELPAAFEHFGKAFGLLPG</sequence>
<dbReference type="Pfam" id="PF20797">
    <property type="entry name" value="HepT-like_2"/>
    <property type="match status" value="1"/>
</dbReference>
<dbReference type="RefSeq" id="WP_216873356.1">
    <property type="nucleotide sequence ID" value="NZ_JAERQM010000001.1"/>
</dbReference>